<dbReference type="AlphaFoldDB" id="A0A2M6YTV1"/>
<organism evidence="2 3">
    <name type="scientific">Candidatus Roizmanbacteria bacterium CG07_land_8_20_14_0_80_34_15</name>
    <dbReference type="NCBI Taxonomy" id="1974849"/>
    <lineage>
        <taxon>Bacteria</taxon>
        <taxon>Candidatus Roizmaniibacteriota</taxon>
    </lineage>
</organism>
<keyword evidence="1" id="KW-0472">Membrane</keyword>
<evidence type="ECO:0000256" key="1">
    <source>
        <dbReference type="SAM" id="Phobius"/>
    </source>
</evidence>
<sequence>MKNHITDNESIHSFFSYVSKIVLIIPIFIVVISFFFKFNQPKTVTIAQSQNVEAPKLGVSTNTNAIKFNLVGPIVCENLFIQNKKVLLKNKTTNYLLNGDCLYIWEIGKSIGEKKCGLSNYVNMAENYLGFLSIDDLINNNMIKDKIKDKNIDLKEITQSCKREEIKDKTIFGIPKQVSFEVK</sequence>
<reference evidence="3" key="1">
    <citation type="submission" date="2017-09" db="EMBL/GenBank/DDBJ databases">
        <title>Depth-based differentiation of microbial function through sediment-hosted aquifers and enrichment of novel symbionts in the deep terrestrial subsurface.</title>
        <authorList>
            <person name="Probst A.J."/>
            <person name="Ladd B."/>
            <person name="Jarett J.K."/>
            <person name="Geller-Mcgrath D.E."/>
            <person name="Sieber C.M.K."/>
            <person name="Emerson J.B."/>
            <person name="Anantharaman K."/>
            <person name="Thomas B.C."/>
            <person name="Malmstrom R."/>
            <person name="Stieglmeier M."/>
            <person name="Klingl A."/>
            <person name="Woyke T."/>
            <person name="Ryan C.M."/>
            <person name="Banfield J.F."/>
        </authorList>
    </citation>
    <scope>NUCLEOTIDE SEQUENCE [LARGE SCALE GENOMIC DNA]</scope>
</reference>
<feature type="transmembrane region" description="Helical" evidence="1">
    <location>
        <begin position="14"/>
        <end position="36"/>
    </location>
</feature>
<name>A0A2M6YTV1_9BACT</name>
<proteinExistence type="predicted"/>
<keyword evidence="1" id="KW-1133">Transmembrane helix</keyword>
<dbReference type="Proteomes" id="UP000230184">
    <property type="component" value="Unassembled WGS sequence"/>
</dbReference>
<evidence type="ECO:0000313" key="3">
    <source>
        <dbReference type="Proteomes" id="UP000230184"/>
    </source>
</evidence>
<dbReference type="EMBL" id="PEWY01000103">
    <property type="protein sequence ID" value="PIU36919.1"/>
    <property type="molecule type" value="Genomic_DNA"/>
</dbReference>
<gene>
    <name evidence="2" type="ORF">COT02_03590</name>
</gene>
<evidence type="ECO:0000313" key="2">
    <source>
        <dbReference type="EMBL" id="PIU36919.1"/>
    </source>
</evidence>
<protein>
    <submittedName>
        <fullName evidence="2">Uncharacterized protein</fullName>
    </submittedName>
</protein>
<keyword evidence="1" id="KW-0812">Transmembrane</keyword>
<comment type="caution">
    <text evidence="2">The sequence shown here is derived from an EMBL/GenBank/DDBJ whole genome shotgun (WGS) entry which is preliminary data.</text>
</comment>
<accession>A0A2M6YTV1</accession>